<evidence type="ECO:0000313" key="2">
    <source>
        <dbReference type="EMBL" id="GAG37006.1"/>
    </source>
</evidence>
<feature type="transmembrane region" description="Helical" evidence="1">
    <location>
        <begin position="21"/>
        <end position="42"/>
    </location>
</feature>
<dbReference type="AlphaFoldDB" id="X0YJS8"/>
<keyword evidence="1" id="KW-0812">Transmembrane</keyword>
<name>X0YJS8_9ZZZZ</name>
<dbReference type="EMBL" id="BARS01040557">
    <property type="protein sequence ID" value="GAG37006.1"/>
    <property type="molecule type" value="Genomic_DNA"/>
</dbReference>
<gene>
    <name evidence="2" type="ORF">S01H1_61804</name>
</gene>
<feature type="non-terminal residue" evidence="2">
    <location>
        <position position="61"/>
    </location>
</feature>
<organism evidence="2">
    <name type="scientific">marine sediment metagenome</name>
    <dbReference type="NCBI Taxonomy" id="412755"/>
    <lineage>
        <taxon>unclassified sequences</taxon>
        <taxon>metagenomes</taxon>
        <taxon>ecological metagenomes</taxon>
    </lineage>
</organism>
<reference evidence="2" key="1">
    <citation type="journal article" date="2014" name="Front. Microbiol.">
        <title>High frequency of phylogenetically diverse reductive dehalogenase-homologous genes in deep subseafloor sedimentary metagenomes.</title>
        <authorList>
            <person name="Kawai M."/>
            <person name="Futagami T."/>
            <person name="Toyoda A."/>
            <person name="Takaki Y."/>
            <person name="Nishi S."/>
            <person name="Hori S."/>
            <person name="Arai W."/>
            <person name="Tsubouchi T."/>
            <person name="Morono Y."/>
            <person name="Uchiyama I."/>
            <person name="Ito T."/>
            <person name="Fujiyama A."/>
            <person name="Inagaki F."/>
            <person name="Takami H."/>
        </authorList>
    </citation>
    <scope>NUCLEOTIDE SEQUENCE</scope>
    <source>
        <strain evidence="2">Expedition CK06-06</strain>
    </source>
</reference>
<sequence length="61" mass="7145">MKMKNKICGCENKKYNKYGEGILKGFVIVILFLIIFLIVFILDFSHQKSFNEIKEDANEEV</sequence>
<evidence type="ECO:0000256" key="1">
    <source>
        <dbReference type="SAM" id="Phobius"/>
    </source>
</evidence>
<comment type="caution">
    <text evidence="2">The sequence shown here is derived from an EMBL/GenBank/DDBJ whole genome shotgun (WGS) entry which is preliminary data.</text>
</comment>
<keyword evidence="1" id="KW-0472">Membrane</keyword>
<proteinExistence type="predicted"/>
<protein>
    <submittedName>
        <fullName evidence="2">Uncharacterized protein</fullName>
    </submittedName>
</protein>
<accession>X0YJS8</accession>
<keyword evidence="1" id="KW-1133">Transmembrane helix</keyword>